<dbReference type="InterPro" id="IPR011138">
    <property type="entry name" value="Cytochrome_b-558"/>
</dbReference>
<keyword evidence="1" id="KW-1133">Transmembrane helix</keyword>
<dbReference type="EMBL" id="WELI01000002">
    <property type="protein sequence ID" value="KAB7731586.1"/>
    <property type="molecule type" value="Genomic_DNA"/>
</dbReference>
<dbReference type="Gene3D" id="1.20.1300.10">
    <property type="entry name" value="Fumarate reductase/succinate dehydrogenase, transmembrane subunit"/>
    <property type="match status" value="1"/>
</dbReference>
<dbReference type="GO" id="GO:0016020">
    <property type="term" value="C:membrane"/>
    <property type="evidence" value="ECO:0007669"/>
    <property type="project" value="InterPro"/>
</dbReference>
<keyword evidence="3" id="KW-1185">Reference proteome</keyword>
<evidence type="ECO:0000313" key="2">
    <source>
        <dbReference type="EMBL" id="KAB7731586.1"/>
    </source>
</evidence>
<dbReference type="CDD" id="cd03498">
    <property type="entry name" value="SQR_TypeB_2_TM"/>
    <property type="match status" value="1"/>
</dbReference>
<feature type="transmembrane region" description="Helical" evidence="1">
    <location>
        <begin position="150"/>
        <end position="179"/>
    </location>
</feature>
<dbReference type="InterPro" id="IPR034804">
    <property type="entry name" value="SQR/QFR_C/D"/>
</dbReference>
<feature type="transmembrane region" description="Helical" evidence="1">
    <location>
        <begin position="199"/>
        <end position="225"/>
    </location>
</feature>
<protein>
    <submittedName>
        <fullName evidence="2">Succinate dehydrogenase</fullName>
    </submittedName>
</protein>
<evidence type="ECO:0000256" key="1">
    <source>
        <dbReference type="SAM" id="Phobius"/>
    </source>
</evidence>
<accession>A0A7J5U1M7</accession>
<dbReference type="RefSeq" id="WP_083940593.1">
    <property type="nucleotide sequence ID" value="NZ_WELI01000002.1"/>
</dbReference>
<sequence length="232" mass="26483">MSWVTQTLSSSLGRKVIMSLTGLFLSTFLVVHMAGNLQLFKGDEGRAFNEYTYFMTHNPLIITVSYLLYTSILVHALMAFVLTRHNQASRPVDYAFKRPEANSAWSSRNMGILGTVLLIFIILHMRTFWYEMHFGSVPMAEYDGKQYKDLYTVVVAAFSQWWYVLIYVVSMVALGYHLVHGFQSGFQTLGLRHKKYTPLIEALGTYVFAILIPALFAAMPIYIFLKANNFIG</sequence>
<comment type="caution">
    <text evidence="2">The sequence shown here is derived from an EMBL/GenBank/DDBJ whole genome shotgun (WGS) entry which is preliminary data.</text>
</comment>
<evidence type="ECO:0000313" key="3">
    <source>
        <dbReference type="Proteomes" id="UP000488299"/>
    </source>
</evidence>
<keyword evidence="1" id="KW-0812">Transmembrane</keyword>
<keyword evidence="1" id="KW-0472">Membrane</keyword>
<proteinExistence type="predicted"/>
<dbReference type="Proteomes" id="UP000488299">
    <property type="component" value="Unassembled WGS sequence"/>
</dbReference>
<dbReference type="NCBIfam" id="TIGR02046">
    <property type="entry name" value="sdhC_b558_fam"/>
    <property type="match status" value="1"/>
</dbReference>
<feature type="transmembrane region" description="Helical" evidence="1">
    <location>
        <begin position="20"/>
        <end position="40"/>
    </location>
</feature>
<feature type="transmembrane region" description="Helical" evidence="1">
    <location>
        <begin position="110"/>
        <end position="130"/>
    </location>
</feature>
<name>A0A7J5U1M7_9BACT</name>
<organism evidence="2 3">
    <name type="scientific">Rudanella paleaurantiibacter</name>
    <dbReference type="NCBI Taxonomy" id="2614655"/>
    <lineage>
        <taxon>Bacteria</taxon>
        <taxon>Pseudomonadati</taxon>
        <taxon>Bacteroidota</taxon>
        <taxon>Cytophagia</taxon>
        <taxon>Cytophagales</taxon>
        <taxon>Cytophagaceae</taxon>
        <taxon>Rudanella</taxon>
    </lineage>
</organism>
<feature type="transmembrane region" description="Helical" evidence="1">
    <location>
        <begin position="60"/>
        <end position="82"/>
    </location>
</feature>
<reference evidence="2 3" key="1">
    <citation type="submission" date="2019-10" db="EMBL/GenBank/DDBJ databases">
        <title>Rudanella paleaurantiibacter sp. nov., isolated from sludge.</title>
        <authorList>
            <person name="Xu S.Q."/>
        </authorList>
    </citation>
    <scope>NUCLEOTIDE SEQUENCE [LARGE SCALE GENOMIC DNA]</scope>
    <source>
        <strain evidence="2 3">HX-22-17</strain>
    </source>
</reference>
<dbReference type="AlphaFoldDB" id="A0A7J5U1M7"/>
<dbReference type="SUPFAM" id="SSF81343">
    <property type="entry name" value="Fumarate reductase respiratory complex transmembrane subunits"/>
    <property type="match status" value="1"/>
</dbReference>
<gene>
    <name evidence="2" type="ORF">F5984_04955</name>
</gene>